<dbReference type="InterPro" id="IPR053222">
    <property type="entry name" value="Zygotic_Embryogenesis-Asso"/>
</dbReference>
<dbReference type="InterPro" id="IPR012885">
    <property type="entry name" value="F-box_Sdz-33"/>
</dbReference>
<protein>
    <recommendedName>
        <fullName evidence="1">F-box domain-containing protein</fullName>
    </recommendedName>
</protein>
<dbReference type="CTD" id="9810581"/>
<dbReference type="AlphaFoldDB" id="E3NEC4"/>
<dbReference type="PANTHER" id="PTHR22899:SF0">
    <property type="entry name" value="F-BOX ASSOCIATED DOMAIN-CONTAINING PROTEIN-RELATED"/>
    <property type="match status" value="1"/>
</dbReference>
<name>E3NEC4_CAERE</name>
<evidence type="ECO:0000313" key="2">
    <source>
        <dbReference type="EMBL" id="EFO94588.1"/>
    </source>
</evidence>
<dbReference type="FunCoup" id="E3NEC4">
    <property type="interactions" value="1092"/>
</dbReference>
<feature type="domain" description="F-box" evidence="1">
    <location>
        <begin position="4"/>
        <end position="59"/>
    </location>
</feature>
<dbReference type="OrthoDB" id="1107553at2759"/>
<keyword evidence="3" id="KW-1185">Reference proteome</keyword>
<dbReference type="HOGENOM" id="CLU_028840_1_0_1"/>
<dbReference type="Proteomes" id="UP000008281">
    <property type="component" value="Unassembled WGS sequence"/>
</dbReference>
<evidence type="ECO:0000313" key="3">
    <source>
        <dbReference type="Proteomes" id="UP000008281"/>
    </source>
</evidence>
<dbReference type="Pfam" id="PF07735">
    <property type="entry name" value="FBA_2"/>
    <property type="match status" value="1"/>
</dbReference>
<evidence type="ECO:0000259" key="1">
    <source>
        <dbReference type="PROSITE" id="PS50181"/>
    </source>
</evidence>
<dbReference type="PROSITE" id="PS50181">
    <property type="entry name" value="FBOX"/>
    <property type="match status" value="1"/>
</dbReference>
<dbReference type="KEGG" id="crq:GCK72_008545"/>
<dbReference type="OMA" id="YICLEVQ"/>
<dbReference type="GeneID" id="9810581"/>
<dbReference type="RefSeq" id="XP_003093238.2">
    <property type="nucleotide sequence ID" value="XM_003093190.2"/>
</dbReference>
<proteinExistence type="predicted"/>
<dbReference type="Pfam" id="PF00646">
    <property type="entry name" value="F-box"/>
    <property type="match status" value="1"/>
</dbReference>
<dbReference type="InParanoid" id="E3NEC4"/>
<accession>E3NEC4</accession>
<gene>
    <name evidence="2" type="ORF">CRE_06103</name>
</gene>
<organism evidence="3">
    <name type="scientific">Caenorhabditis remanei</name>
    <name type="common">Caenorhabditis vulgaris</name>
    <dbReference type="NCBI Taxonomy" id="31234"/>
    <lineage>
        <taxon>Eukaryota</taxon>
        <taxon>Metazoa</taxon>
        <taxon>Ecdysozoa</taxon>
        <taxon>Nematoda</taxon>
        <taxon>Chromadorea</taxon>
        <taxon>Rhabditida</taxon>
        <taxon>Rhabditina</taxon>
        <taxon>Rhabditomorpha</taxon>
        <taxon>Rhabditoidea</taxon>
        <taxon>Rhabditidae</taxon>
        <taxon>Peloderinae</taxon>
        <taxon>Caenorhabditis</taxon>
    </lineage>
</organism>
<sequence>MEPTFPLLRLPENAIVHVLENMNLNQLLIFSLVSSKIKRLVTSLSIEANDVTIAIFSKISIIVHTTKSHLTLNFYDDSNNQNEVLPVDISLPVAASFNNEDRTIQSSTPFNLSDWLHHIQLVLCCNQPLNIYFDLGCERFEIESLKEIIGSIRTLIPNSLLTNESSRNVLKCFNTPNKLYLFKNPFEDTSQIQQIFIKNYNGIVFRDVYSLDDMLLINSEEVNFYRPISQKQFNRFVKHWIRGSNPRLQYMFLKIDKTDFVSREMLLKGIQCVDVGKEKQQEICQNHGIGIVSYYMVAIRRKDGTPAVIATKEFQNVIFIRFIVMY</sequence>
<dbReference type="InterPro" id="IPR001810">
    <property type="entry name" value="F-box_dom"/>
</dbReference>
<reference evidence="2" key="1">
    <citation type="submission" date="2007-07" db="EMBL/GenBank/DDBJ databases">
        <title>PCAP assembly of the Caenorhabditis remanei genome.</title>
        <authorList>
            <consortium name="The Caenorhabditis remanei Sequencing Consortium"/>
            <person name="Wilson R.K."/>
        </authorList>
    </citation>
    <scope>NUCLEOTIDE SEQUENCE [LARGE SCALE GENOMIC DNA]</scope>
    <source>
        <strain evidence="2">PB4641</strain>
    </source>
</reference>
<dbReference type="SMART" id="SM00256">
    <property type="entry name" value="FBOX"/>
    <property type="match status" value="1"/>
</dbReference>
<dbReference type="PANTHER" id="PTHR22899">
    <property type="entry name" value="CYCLIN-RELATED F-BOX FAMILY"/>
    <property type="match status" value="1"/>
</dbReference>
<dbReference type="EMBL" id="DS268620">
    <property type="protein sequence ID" value="EFO94588.1"/>
    <property type="molecule type" value="Genomic_DNA"/>
</dbReference>